<gene>
    <name evidence="6" type="ORF">GCM10012286_65190</name>
</gene>
<dbReference type="SUPFAM" id="SSF52777">
    <property type="entry name" value="CoA-dependent acyltransferases"/>
    <property type="match status" value="2"/>
</dbReference>
<dbReference type="Pfam" id="PF00550">
    <property type="entry name" value="PP-binding"/>
    <property type="match status" value="1"/>
</dbReference>
<feature type="region of interest" description="Disordered" evidence="4">
    <location>
        <begin position="1063"/>
        <end position="1085"/>
    </location>
</feature>
<dbReference type="InterPro" id="IPR006162">
    <property type="entry name" value="Ppantetheine_attach_site"/>
</dbReference>
<dbReference type="InterPro" id="IPR020845">
    <property type="entry name" value="AMP-binding_CS"/>
</dbReference>
<dbReference type="InterPro" id="IPR000873">
    <property type="entry name" value="AMP-dep_synth/lig_dom"/>
</dbReference>
<comment type="cofactor">
    <cofactor evidence="1">
        <name>pantetheine 4'-phosphate</name>
        <dbReference type="ChEBI" id="CHEBI:47942"/>
    </cofactor>
</comment>
<dbReference type="Gene3D" id="3.40.50.1820">
    <property type="entry name" value="alpha/beta hydrolase"/>
    <property type="match status" value="1"/>
</dbReference>
<evidence type="ECO:0000256" key="3">
    <source>
        <dbReference type="ARBA" id="ARBA00022553"/>
    </source>
</evidence>
<evidence type="ECO:0000313" key="7">
    <source>
        <dbReference type="Proteomes" id="UP000656881"/>
    </source>
</evidence>
<keyword evidence="7" id="KW-1185">Reference proteome</keyword>
<dbReference type="EMBL" id="BMNG01000016">
    <property type="protein sequence ID" value="GGO54732.1"/>
    <property type="molecule type" value="Genomic_DNA"/>
</dbReference>
<dbReference type="SUPFAM" id="SSF56801">
    <property type="entry name" value="Acetyl-CoA synthetase-like"/>
    <property type="match status" value="1"/>
</dbReference>
<organism evidence="6 7">
    <name type="scientific">Streptomyces lasiicapitis</name>
    <dbReference type="NCBI Taxonomy" id="1923961"/>
    <lineage>
        <taxon>Bacteria</taxon>
        <taxon>Bacillati</taxon>
        <taxon>Actinomycetota</taxon>
        <taxon>Actinomycetes</taxon>
        <taxon>Kitasatosporales</taxon>
        <taxon>Streptomycetaceae</taxon>
        <taxon>Streptomyces</taxon>
    </lineage>
</organism>
<dbReference type="SUPFAM" id="SSF47336">
    <property type="entry name" value="ACP-like"/>
    <property type="match status" value="1"/>
</dbReference>
<dbReference type="Pfam" id="PF13193">
    <property type="entry name" value="AMP-binding_C"/>
    <property type="match status" value="1"/>
</dbReference>
<evidence type="ECO:0000259" key="5">
    <source>
        <dbReference type="PROSITE" id="PS50075"/>
    </source>
</evidence>
<dbReference type="PANTHER" id="PTHR45527:SF1">
    <property type="entry name" value="FATTY ACID SYNTHASE"/>
    <property type="match status" value="1"/>
</dbReference>
<evidence type="ECO:0000256" key="4">
    <source>
        <dbReference type="SAM" id="MobiDB-lite"/>
    </source>
</evidence>
<dbReference type="InterPro" id="IPR036736">
    <property type="entry name" value="ACP-like_sf"/>
</dbReference>
<dbReference type="Proteomes" id="UP000656881">
    <property type="component" value="Unassembled WGS sequence"/>
</dbReference>
<dbReference type="InterPro" id="IPR010071">
    <property type="entry name" value="AA_adenyl_dom"/>
</dbReference>
<dbReference type="InterPro" id="IPR009081">
    <property type="entry name" value="PP-bd_ACP"/>
</dbReference>
<dbReference type="NCBIfam" id="TIGR01733">
    <property type="entry name" value="AA-adenyl-dom"/>
    <property type="match status" value="1"/>
</dbReference>
<feature type="domain" description="Carrier" evidence="5">
    <location>
        <begin position="519"/>
        <end position="593"/>
    </location>
</feature>
<dbReference type="InterPro" id="IPR001242">
    <property type="entry name" value="Condensation_dom"/>
</dbReference>
<dbReference type="Pfam" id="PF00668">
    <property type="entry name" value="Condensation"/>
    <property type="match status" value="1"/>
</dbReference>
<dbReference type="Gene3D" id="3.40.50.980">
    <property type="match status" value="2"/>
</dbReference>
<dbReference type="InterPro" id="IPR045851">
    <property type="entry name" value="AMP-bd_C_sf"/>
</dbReference>
<sequence length="1085" mass="117064">MEWNDTGRSGLSMTFPQLFEAQGLRTPESTAVVHNTTVLTYRELNERANRLARLLIGHGAGPEELVALALPRSAEMLTAILAVTKAGAAWVPVDPEYPASRIAGLLASAGPLLALTTHAIAPGLPADVETIILDSPGTAELLTRNPAHDVDDAERSTPLMPDHAAYVIHTSGSTGAPKGVVVSHRGLASLAADHIERFAITEGDGVLQFASFQFDCSVGDIVMALVSGSALIIRPQNCLSGHQLGELIERTGATHVTIPPQVLAALPPARYPSLKTIATAGDVLTAELVSQWAPGRRMFNAYGPTEATVDAVATEVTAGTATPPIGRPMLNTRVYVLASGMRPVPVGEEGELFIAGAGLARGYLGQPAQTAERFVPCPYGEPGERMYRTGDIVRWRPDGNLEFLGRADEQVKIRGFRVEPREVETVLNRHVTVAASVVTAREDQPGNKRLVAYAVAADGADPDPAELRRHVAGELPDYLVPTAVVVLDAFPLTPNGKLDRDRLPEPLGERTASGPEFAAPRNRAEEVLAEVWSDVLGVDQVGIDDNYFTLGGDSILAIRMLARARKAGVVAEFQDLLEHQTIRALATIASPGGNPSETAPEHARHPLVHEQGTASVAAVRDWARRWGEPTAVWPLTPTQEGMLFRSLAEGGAAGSGVYVEQLVCVLEGELDRDAFVRAWQAAVDRHGVLRGACVWRDVPRPLFVVPAARDLPVTRLDFTDAEDADARLDAFVSQDRQQGFDLSEGPLMRLAVARLAPGRWAFVWTNHHLLLDGWSLPILLGEVLDDYVSPSQGRSRQPAPDFGTFARWIAQQDPDASREFWTRSLADFAAVPFAPQTNGPARHQDHMAQVSAAETTRLRETAQRLGVTLGGMVHTAWAITLAAETDTEDVAFGSVGSGRPVELDDVDRMVGMFINTVPLRIRLPATLPVGTFCRDVQQSLHQVQGHIHTPLARIARWSGRASSSELFDTSVIVSNFPFADLATKLPGLYVARAEMLEQTELPVTLSVAPEEDRLDIALNHDTVRVSPERAADLVDLFCHALTALADDTATVGQVRAALRERRRDERAASRARRAARLTPAVRGRG</sequence>
<evidence type="ECO:0000313" key="6">
    <source>
        <dbReference type="EMBL" id="GGO54732.1"/>
    </source>
</evidence>
<name>A0ABQ2MLG0_9ACTN</name>
<accession>A0ABQ2MLG0</accession>
<dbReference type="InterPro" id="IPR023213">
    <property type="entry name" value="CAT-like_dom_sf"/>
</dbReference>
<dbReference type="InterPro" id="IPR025110">
    <property type="entry name" value="AMP-bd_C"/>
</dbReference>
<dbReference type="PROSITE" id="PS50075">
    <property type="entry name" value="CARRIER"/>
    <property type="match status" value="1"/>
</dbReference>
<dbReference type="Gene3D" id="3.30.559.30">
    <property type="entry name" value="Nonribosomal peptide synthetase, condensation domain"/>
    <property type="match status" value="1"/>
</dbReference>
<reference evidence="7" key="1">
    <citation type="journal article" date="2019" name="Int. J. Syst. Evol. Microbiol.">
        <title>The Global Catalogue of Microorganisms (GCM) 10K type strain sequencing project: providing services to taxonomists for standard genome sequencing and annotation.</title>
        <authorList>
            <consortium name="The Broad Institute Genomics Platform"/>
            <consortium name="The Broad Institute Genome Sequencing Center for Infectious Disease"/>
            <person name="Wu L."/>
            <person name="Ma J."/>
        </authorList>
    </citation>
    <scope>NUCLEOTIDE SEQUENCE [LARGE SCALE GENOMIC DNA]</scope>
    <source>
        <strain evidence="7">CGMCC 4.7349</strain>
    </source>
</reference>
<keyword evidence="2" id="KW-0596">Phosphopantetheine</keyword>
<keyword evidence="3" id="KW-0597">Phosphoprotein</keyword>
<dbReference type="Gene3D" id="2.30.38.10">
    <property type="entry name" value="Luciferase, Domain 3"/>
    <property type="match status" value="1"/>
</dbReference>
<comment type="caution">
    <text evidence="6">The sequence shown here is derived from an EMBL/GenBank/DDBJ whole genome shotgun (WGS) entry which is preliminary data.</text>
</comment>
<dbReference type="PROSITE" id="PS00012">
    <property type="entry name" value="PHOSPHOPANTETHEINE"/>
    <property type="match status" value="1"/>
</dbReference>
<dbReference type="Pfam" id="PF00501">
    <property type="entry name" value="AMP-binding"/>
    <property type="match status" value="1"/>
</dbReference>
<protein>
    <recommendedName>
        <fullName evidence="5">Carrier domain-containing protein</fullName>
    </recommendedName>
</protein>
<dbReference type="Gene3D" id="3.30.559.10">
    <property type="entry name" value="Chloramphenicol acetyltransferase-like domain"/>
    <property type="match status" value="1"/>
</dbReference>
<dbReference type="InterPro" id="IPR029058">
    <property type="entry name" value="AB_hydrolase_fold"/>
</dbReference>
<dbReference type="PROSITE" id="PS00455">
    <property type="entry name" value="AMP_BINDING"/>
    <property type="match status" value="1"/>
</dbReference>
<dbReference type="PANTHER" id="PTHR45527">
    <property type="entry name" value="NONRIBOSOMAL PEPTIDE SYNTHETASE"/>
    <property type="match status" value="1"/>
</dbReference>
<dbReference type="Gene3D" id="3.30.300.30">
    <property type="match status" value="1"/>
</dbReference>
<evidence type="ECO:0000256" key="1">
    <source>
        <dbReference type="ARBA" id="ARBA00001957"/>
    </source>
</evidence>
<proteinExistence type="predicted"/>
<evidence type="ECO:0000256" key="2">
    <source>
        <dbReference type="ARBA" id="ARBA00022450"/>
    </source>
</evidence>